<feature type="compositionally biased region" description="Basic residues" evidence="12">
    <location>
        <begin position="60"/>
        <end position="72"/>
    </location>
</feature>
<evidence type="ECO:0000256" key="10">
    <source>
        <dbReference type="ARBA" id="ARBA00071325"/>
    </source>
</evidence>
<evidence type="ECO:0000256" key="3">
    <source>
        <dbReference type="ARBA" id="ARBA00022679"/>
    </source>
</evidence>
<evidence type="ECO:0000256" key="13">
    <source>
        <dbReference type="SAM" id="Phobius"/>
    </source>
</evidence>
<comment type="subcellular location">
    <subcellularLocation>
        <location evidence="1">Endoplasmic reticulum membrane</location>
        <topology evidence="1">Single-pass type II membrane protein</topology>
    </subcellularLocation>
</comment>
<accession>A0A061BEP1</accession>
<evidence type="ECO:0000256" key="8">
    <source>
        <dbReference type="ARBA" id="ARBA00051335"/>
    </source>
</evidence>
<dbReference type="Gene3D" id="3.40.50.1820">
    <property type="entry name" value="alpha/beta hydrolase"/>
    <property type="match status" value="1"/>
</dbReference>
<dbReference type="AlphaFoldDB" id="A0A061BEP1"/>
<dbReference type="InterPro" id="IPR029058">
    <property type="entry name" value="AB_hydrolase_fold"/>
</dbReference>
<dbReference type="PANTHER" id="PTHR11440">
    <property type="entry name" value="LECITHIN-CHOLESTEROL ACYLTRANSFERASE-RELATED"/>
    <property type="match status" value="1"/>
</dbReference>
<dbReference type="SUPFAM" id="SSF53474">
    <property type="entry name" value="alpha/beta-Hydrolases"/>
    <property type="match status" value="1"/>
</dbReference>
<comment type="similarity">
    <text evidence="2">Belongs to the AB hydrolase superfamily. Lipase family.</text>
</comment>
<evidence type="ECO:0000256" key="6">
    <source>
        <dbReference type="ARBA" id="ARBA00023136"/>
    </source>
</evidence>
<evidence type="ECO:0000256" key="12">
    <source>
        <dbReference type="SAM" id="MobiDB-lite"/>
    </source>
</evidence>
<feature type="transmembrane region" description="Helical" evidence="13">
    <location>
        <begin position="80"/>
        <end position="98"/>
    </location>
</feature>
<gene>
    <name evidence="14" type="ORF">CYFA0S_18e01420g</name>
</gene>
<keyword evidence="5 13" id="KW-1133">Transmembrane helix</keyword>
<keyword evidence="6 13" id="KW-0472">Membrane</keyword>
<evidence type="ECO:0000313" key="14">
    <source>
        <dbReference type="EMBL" id="CDR45418.1"/>
    </source>
</evidence>
<evidence type="ECO:0000256" key="1">
    <source>
        <dbReference type="ARBA" id="ARBA00004648"/>
    </source>
</evidence>
<feature type="region of interest" description="Disordered" evidence="12">
    <location>
        <begin position="46"/>
        <end position="72"/>
    </location>
</feature>
<evidence type="ECO:0000256" key="7">
    <source>
        <dbReference type="ARBA" id="ARBA00023315"/>
    </source>
</evidence>
<evidence type="ECO:0000256" key="5">
    <source>
        <dbReference type="ARBA" id="ARBA00022989"/>
    </source>
</evidence>
<comment type="catalytic activity">
    <reaction evidence="8">
        <text>a glycerophospholipid + a 1,2-diacyl-sn-glycerol = a monoacylglycerophospholipid + a triacyl-sn-glycerol</text>
        <dbReference type="Rhea" id="RHEA:14057"/>
        <dbReference type="ChEBI" id="CHEBI:17815"/>
        <dbReference type="ChEBI" id="CHEBI:64615"/>
        <dbReference type="ChEBI" id="CHEBI:136912"/>
        <dbReference type="ChEBI" id="CHEBI:136913"/>
        <dbReference type="EC" id="2.3.1.158"/>
    </reaction>
</comment>
<name>A0A061BEP1_CYBFA</name>
<dbReference type="VEuPathDB" id="FungiDB:BON22_1119"/>
<keyword evidence="4 13" id="KW-0812">Transmembrane</keyword>
<protein>
    <recommendedName>
        <fullName evidence="10">Phospholipid:diacylglycerol acyltransferase</fullName>
        <ecNumber evidence="9">2.3.1.158</ecNumber>
    </recommendedName>
    <alternativeName>
        <fullName evidence="11">Triacylglycerol synthase</fullName>
    </alternativeName>
</protein>
<dbReference type="GO" id="GO:0046027">
    <property type="term" value="F:phospholipid:diacylglycerol acyltransferase activity"/>
    <property type="evidence" value="ECO:0007669"/>
    <property type="project" value="UniProtKB-EC"/>
</dbReference>
<keyword evidence="7" id="KW-0012">Acyltransferase</keyword>
<dbReference type="GO" id="GO:0005789">
    <property type="term" value="C:endoplasmic reticulum membrane"/>
    <property type="evidence" value="ECO:0007669"/>
    <property type="project" value="UniProtKB-SubCell"/>
</dbReference>
<dbReference type="InterPro" id="IPR003386">
    <property type="entry name" value="LACT/PDAT_acylTrfase"/>
</dbReference>
<keyword evidence="3" id="KW-0808">Transferase</keyword>
<sequence length="662" mass="74649">MVVRNRHTRSASNASAIEVVQETINENVSAIEDNLNNIKTVTEAIESDEEHNDDGTISNSKHKKKTKRHHKKNFKDSRRFVFIIGAILGVLIAIYFGTTNKVGSDFDKLINFDTIQDYIDDWKDMFPDNIKSVLSEFETNAPKSPDFSESFAVGKALRKEEGLESKYSVVLVPGVISTGLESWNTEGTPDCPSLPHFRKRLWGSMYMLRTMFLDKACWLKHIMLDTETGLDPKGITVRAAQGFEAADFFMAGYWIWSKIIENLSAIGYEPNKMVTAAYDWRLTYLDLERRDAYFSSLKHQIELQKNKYGQKAVLIGHSMGSQVVFYFMKWVEAQGEHYGNGGPNWVNDHIAAFIDISGSMLGAPKAVPALLSGEMKDTVQLNALAVYGLEKFFSRRERLDMIRSFGGVPSMLPKGGDLIWGGLDAGAYDNTDPTVHTNRTFSNFITFDETIGTFSKRNLTVADSIDYVLETSPDWFRNRVLEHYSFGVSKTPQELEANNHKHNTWSNPLEAALPNAPDMKVFCFYGVGNPTERAYVYQEEVDKDAFKLNVSIKAFDEKPSVFFTDGDGTIPLLTHAMCHKWKTSQYYNPGNSTIKIVEIKHDPGRFDIRGGAKTAEHVDILGSTELNELVLKVASGRDDLIQERLVTNLTNWVADMDFGKLN</sequence>
<dbReference type="GO" id="GO:0019915">
    <property type="term" value="P:lipid storage"/>
    <property type="evidence" value="ECO:0007669"/>
    <property type="project" value="UniProtKB-ARBA"/>
</dbReference>
<proteinExistence type="inferred from homology"/>
<evidence type="ECO:0000256" key="2">
    <source>
        <dbReference type="ARBA" id="ARBA00010701"/>
    </source>
</evidence>
<organism evidence="14">
    <name type="scientific">Cyberlindnera fabianii</name>
    <name type="common">Yeast</name>
    <name type="synonym">Hansenula fabianii</name>
    <dbReference type="NCBI Taxonomy" id="36022"/>
    <lineage>
        <taxon>Eukaryota</taxon>
        <taxon>Fungi</taxon>
        <taxon>Dikarya</taxon>
        <taxon>Ascomycota</taxon>
        <taxon>Saccharomycotina</taxon>
        <taxon>Saccharomycetes</taxon>
        <taxon>Phaffomycetales</taxon>
        <taxon>Phaffomycetaceae</taxon>
        <taxon>Cyberlindnera</taxon>
    </lineage>
</organism>
<reference evidence="14" key="1">
    <citation type="journal article" date="2014" name="Genome Announc.">
        <title>Genome sequence of the yeast Cyberlindnera fabianii (Hansenula fabianii).</title>
        <authorList>
            <person name="Freel K.C."/>
            <person name="Sarilar V."/>
            <person name="Neuveglise C."/>
            <person name="Devillers H."/>
            <person name="Friedrich A."/>
            <person name="Schacherer J."/>
        </authorList>
    </citation>
    <scope>NUCLEOTIDE SEQUENCE</scope>
    <source>
        <strain evidence="14">YJS4271</strain>
    </source>
</reference>
<evidence type="ECO:0000256" key="4">
    <source>
        <dbReference type="ARBA" id="ARBA00022692"/>
    </source>
</evidence>
<dbReference type="GO" id="GO:0019432">
    <property type="term" value="P:triglyceride biosynthetic process"/>
    <property type="evidence" value="ECO:0007669"/>
    <property type="project" value="UniProtKB-ARBA"/>
</dbReference>
<dbReference type="FunFam" id="3.40.50.1820:FF:000160">
    <property type="entry name" value="Phospholipid:diacylglycerol acyltransferase 1"/>
    <property type="match status" value="1"/>
</dbReference>
<dbReference type="PhylomeDB" id="A0A061BEP1"/>
<dbReference type="Pfam" id="PF02450">
    <property type="entry name" value="LCAT"/>
    <property type="match status" value="1"/>
</dbReference>
<dbReference type="OrthoDB" id="190846at2759"/>
<evidence type="ECO:0000256" key="11">
    <source>
        <dbReference type="ARBA" id="ARBA00076553"/>
    </source>
</evidence>
<dbReference type="GO" id="GO:0097038">
    <property type="term" value="C:perinuclear endoplasmic reticulum"/>
    <property type="evidence" value="ECO:0007669"/>
    <property type="project" value="UniProtKB-ARBA"/>
</dbReference>
<dbReference type="GO" id="GO:0008374">
    <property type="term" value="F:O-acyltransferase activity"/>
    <property type="evidence" value="ECO:0007669"/>
    <property type="project" value="InterPro"/>
</dbReference>
<dbReference type="EC" id="2.3.1.158" evidence="9"/>
<evidence type="ECO:0000256" key="9">
    <source>
        <dbReference type="ARBA" id="ARBA00066405"/>
    </source>
</evidence>
<dbReference type="EMBL" id="LK052903">
    <property type="protein sequence ID" value="CDR45418.1"/>
    <property type="molecule type" value="Genomic_DNA"/>
</dbReference>